<evidence type="ECO:0000256" key="1">
    <source>
        <dbReference type="SAM" id="MobiDB-lite"/>
    </source>
</evidence>
<keyword evidence="3" id="KW-1185">Reference proteome</keyword>
<organism evidence="2 3">
    <name type="scientific">Clarias magur</name>
    <name type="common">Asian catfish</name>
    <name type="synonym">Macropteronotus magur</name>
    <dbReference type="NCBI Taxonomy" id="1594786"/>
    <lineage>
        <taxon>Eukaryota</taxon>
        <taxon>Metazoa</taxon>
        <taxon>Chordata</taxon>
        <taxon>Craniata</taxon>
        <taxon>Vertebrata</taxon>
        <taxon>Euteleostomi</taxon>
        <taxon>Actinopterygii</taxon>
        <taxon>Neopterygii</taxon>
        <taxon>Teleostei</taxon>
        <taxon>Ostariophysi</taxon>
        <taxon>Siluriformes</taxon>
        <taxon>Clariidae</taxon>
        <taxon>Clarias</taxon>
    </lineage>
</organism>
<dbReference type="InterPro" id="IPR052845">
    <property type="entry name" value="Axonemal_dynein_LC_domain"/>
</dbReference>
<evidence type="ECO:0000313" key="2">
    <source>
        <dbReference type="EMBL" id="KAF5898557.1"/>
    </source>
</evidence>
<feature type="compositionally biased region" description="Polar residues" evidence="1">
    <location>
        <begin position="213"/>
        <end position="228"/>
    </location>
</feature>
<dbReference type="PANTHER" id="PTHR23052:SF1">
    <property type="entry name" value="AXONEMAL DYNEIN LIGHT CHAIN DOMAIN-CONTAINING PROTEIN 1"/>
    <property type="match status" value="1"/>
</dbReference>
<reference evidence="2" key="1">
    <citation type="submission" date="2020-07" db="EMBL/GenBank/DDBJ databases">
        <title>Clarias magur genome sequencing, assembly and annotation.</title>
        <authorList>
            <person name="Kushwaha B."/>
            <person name="Kumar R."/>
            <person name="Das P."/>
            <person name="Joshi C.G."/>
            <person name="Kumar D."/>
            <person name="Nagpure N.S."/>
            <person name="Pandey M."/>
            <person name="Agarwal S."/>
            <person name="Srivastava S."/>
            <person name="Singh M."/>
            <person name="Sahoo L."/>
            <person name="Jayasankar P."/>
            <person name="Meher P.K."/>
            <person name="Koringa P.G."/>
            <person name="Iquebal M.A."/>
            <person name="Das S.P."/>
            <person name="Bit A."/>
            <person name="Patnaik S."/>
            <person name="Patel N."/>
            <person name="Shah T.M."/>
            <person name="Hinsu A."/>
            <person name="Jena J.K."/>
        </authorList>
    </citation>
    <scope>NUCLEOTIDE SEQUENCE</scope>
    <source>
        <strain evidence="2">CIFAMagur01</strain>
        <tissue evidence="2">Testis</tissue>
    </source>
</reference>
<feature type="region of interest" description="Disordered" evidence="1">
    <location>
        <begin position="210"/>
        <end position="231"/>
    </location>
</feature>
<accession>A0A8J4UIL4</accession>
<dbReference type="AlphaFoldDB" id="A0A8J4UIL4"/>
<sequence>MVQKNMSRTDTENEVYQLNKLQRECAEWVDVCQILLCDLMGCPLKLQLAEEAVPKFITDLSLSVESVPSLADVYEAPERPAEAKEEEKTSVKADGRPYTPLQMNEQVEEMREDGTEDQKSSSVMKLIGHDGHIIEQILEGKTVRITGTSDHVVRPYTENAQQAFSALGTLGLLQQELLTVEARAISAEERALKAEEALQEALEKIHDLERQLPQRTSLETEASETVSPDANEEAITELKEVSQQYTASPKSTKSNKKH</sequence>
<feature type="compositionally biased region" description="Basic and acidic residues" evidence="1">
    <location>
        <begin position="76"/>
        <end position="95"/>
    </location>
</feature>
<comment type="caution">
    <text evidence="2">The sequence shown here is derived from an EMBL/GenBank/DDBJ whole genome shotgun (WGS) entry which is preliminary data.</text>
</comment>
<dbReference type="Proteomes" id="UP000727407">
    <property type="component" value="Unassembled WGS sequence"/>
</dbReference>
<dbReference type="OrthoDB" id="1927454at2759"/>
<protein>
    <submittedName>
        <fullName evidence="2">Axonemal dynein light chain domain-containing protein 1</fullName>
    </submittedName>
</protein>
<dbReference type="PANTHER" id="PTHR23052">
    <property type="entry name" value="AXONEMAL DYNEIN LIGHT CHAIN DOMAIN-CONTAINING PROTEIN 1"/>
    <property type="match status" value="1"/>
</dbReference>
<dbReference type="EMBL" id="QNUK01000196">
    <property type="protein sequence ID" value="KAF5898557.1"/>
    <property type="molecule type" value="Genomic_DNA"/>
</dbReference>
<evidence type="ECO:0000313" key="3">
    <source>
        <dbReference type="Proteomes" id="UP000727407"/>
    </source>
</evidence>
<gene>
    <name evidence="2" type="ORF">DAT39_011755</name>
</gene>
<proteinExistence type="predicted"/>
<feature type="region of interest" description="Disordered" evidence="1">
    <location>
        <begin position="75"/>
        <end position="98"/>
    </location>
</feature>
<name>A0A8J4UIL4_CLAMG</name>